<dbReference type="Proteomes" id="UP001369815">
    <property type="component" value="Unassembled WGS sequence"/>
</dbReference>
<gene>
    <name evidence="2" type="ORF">Daesc_005141</name>
</gene>
<comment type="caution">
    <text evidence="2">The sequence shown here is derived from an EMBL/GenBank/DDBJ whole genome shotgun (WGS) entry which is preliminary data.</text>
</comment>
<accession>A0AAX6MKB6</accession>
<protein>
    <submittedName>
        <fullName evidence="2">Uncharacterized protein</fullName>
    </submittedName>
</protein>
<feature type="compositionally biased region" description="Basic and acidic residues" evidence="1">
    <location>
        <begin position="48"/>
        <end position="72"/>
    </location>
</feature>
<name>A0AAX6MKB6_9PEZI</name>
<evidence type="ECO:0000313" key="3">
    <source>
        <dbReference type="Proteomes" id="UP001369815"/>
    </source>
</evidence>
<evidence type="ECO:0000313" key="2">
    <source>
        <dbReference type="EMBL" id="KAK6952847.1"/>
    </source>
</evidence>
<dbReference type="EMBL" id="JBANMG010000005">
    <property type="protein sequence ID" value="KAK6952847.1"/>
    <property type="molecule type" value="Genomic_DNA"/>
</dbReference>
<dbReference type="AlphaFoldDB" id="A0AAX6MKB6"/>
<organism evidence="2 3">
    <name type="scientific">Daldinia eschscholtzii</name>
    <dbReference type="NCBI Taxonomy" id="292717"/>
    <lineage>
        <taxon>Eukaryota</taxon>
        <taxon>Fungi</taxon>
        <taxon>Dikarya</taxon>
        <taxon>Ascomycota</taxon>
        <taxon>Pezizomycotina</taxon>
        <taxon>Sordariomycetes</taxon>
        <taxon>Xylariomycetidae</taxon>
        <taxon>Xylariales</taxon>
        <taxon>Hypoxylaceae</taxon>
        <taxon>Daldinia</taxon>
    </lineage>
</organism>
<feature type="region of interest" description="Disordered" evidence="1">
    <location>
        <begin position="1"/>
        <end position="81"/>
    </location>
</feature>
<keyword evidence="3" id="KW-1185">Reference proteome</keyword>
<evidence type="ECO:0000256" key="1">
    <source>
        <dbReference type="SAM" id="MobiDB-lite"/>
    </source>
</evidence>
<reference evidence="2 3" key="1">
    <citation type="journal article" date="2024" name="Front Chem Biol">
        <title>Unveiling the potential of Daldinia eschscholtzii MFLUCC 19-0629 through bioactivity and bioinformatics studies for enhanced sustainable agriculture production.</title>
        <authorList>
            <person name="Brooks S."/>
            <person name="Weaver J.A."/>
            <person name="Klomchit A."/>
            <person name="Alharthi S.A."/>
            <person name="Onlamun T."/>
            <person name="Nurani R."/>
            <person name="Vong T.K."/>
            <person name="Alberti F."/>
            <person name="Greco C."/>
        </authorList>
    </citation>
    <scope>NUCLEOTIDE SEQUENCE [LARGE SCALE GENOMIC DNA]</scope>
    <source>
        <strain evidence="2">MFLUCC 19-0629</strain>
    </source>
</reference>
<sequence length="293" mass="34258">MGSRINTRNARDQGVKSSSNGATKIAKTTTPTRGRKRKSTESQLSGRPRRETPIKTFNSERIKEVPNDEGKPRLTTPDLEFDYDRSQLRDPRPTLGRVKRPRWEKNDMPEDLKERLYIPRPERPKGRLDALEKHLLLEVETEMDPSETFHDLHKCHKKGRDGSPTYDAAGFELDWNKADGWMHPKSYTKSGAVSRMEKVVDKMEREQREMYNIFFVDGKGPEAEPTIVIEYLQDHVSKDLGIPWHQIGPKQLVEWEKRGFPKQKAKKWWREPNETEELRMMKMSTGADFRKDL</sequence>
<proteinExistence type="predicted"/>